<dbReference type="Proteomes" id="UP001139447">
    <property type="component" value="Unassembled WGS sequence"/>
</dbReference>
<protein>
    <submittedName>
        <fullName evidence="3">TIGR02099 family protein</fullName>
    </submittedName>
</protein>
<keyword evidence="1" id="KW-1133">Transmembrane helix</keyword>
<keyword evidence="1" id="KW-0472">Membrane</keyword>
<evidence type="ECO:0000313" key="4">
    <source>
        <dbReference type="Proteomes" id="UP001139447"/>
    </source>
</evidence>
<feature type="transmembrane region" description="Helical" evidence="1">
    <location>
        <begin position="21"/>
        <end position="44"/>
    </location>
</feature>
<dbReference type="InterPro" id="IPR025263">
    <property type="entry name" value="YhdP_central"/>
</dbReference>
<name>A0A9X2AQB7_9BURK</name>
<gene>
    <name evidence="3" type="ORF">MMF98_21660</name>
</gene>
<comment type="caution">
    <text evidence="3">The sequence shown here is derived from an EMBL/GenBank/DDBJ whole genome shotgun (WGS) entry which is preliminary data.</text>
</comment>
<proteinExistence type="predicted"/>
<keyword evidence="4" id="KW-1185">Reference proteome</keyword>
<organism evidence="3 4">
    <name type="scientific">Variovorax terrae</name>
    <dbReference type="NCBI Taxonomy" id="2923278"/>
    <lineage>
        <taxon>Bacteria</taxon>
        <taxon>Pseudomonadati</taxon>
        <taxon>Pseudomonadota</taxon>
        <taxon>Betaproteobacteria</taxon>
        <taxon>Burkholderiales</taxon>
        <taxon>Comamonadaceae</taxon>
        <taxon>Variovorax</taxon>
    </lineage>
</organism>
<keyword evidence="1" id="KW-0812">Transmembrane</keyword>
<accession>A0A9X2AQB7</accession>
<sequence>MNESTPHPSRMLKASAAAAQWLLWLLLGAGLLFAVAWGALHGWIVPRIGELRPRLEIEATRVLGVPVRIGAITAQSAGLIPAFELRDVALLDPQGREALKLPRVLAALSPRSMWRLGFEQLYIDRPELDIRRAADGRVWVAGLDLSLGSRDDGRAADWFFSQTEFVIHGGTVRWTDEQRAAPPLTLSQVDFVMRNSARRHNLRLDATPPAGWGERFSLVGLFRQPLLSGHEGRWQDWDGQVYADFARVDVSQLRRYADLGLIEVSEGDGALRAWTQVSKGRLDGGTADVALNEVNVRLGPQLEPLALTSVVGRFSGRLLATGFEFSTEGLQFQTQEGLRWPGGNVAASYLQGEGRVAAQGQLRADKLDLAAISQIAHRLPLGTATHAALTAYAPKGLVETVQASWEGSLDAPDKFTAKGRASQLELAARPADSVPGTTATHEAAGIPGVRGASIDFDLTQAGGKLRLAIQSGALVLPGVFDDPVVPFDQLSTDAQWQVRDGQINATVSNLKFANADAQGEAQLSWRTSDPARSASRSRFPGVLDLQGTLSRAEGARVHRYLPSALPLAVRDYVRAAVVQGKASGVKFRVKGDLHELPFTDPKRGEFRISANVQDTTFAFAPSTLASQYSATWPALTQLSGELVFERATMQINGATGRFTGAPGLQITRADARIPDLEHATTVVVNAQVQGSLGDALGVVAASPLSAMTGHALDRATATGNADVKLLLTLPVHAIQQSKVQGSVTLAGNDLQITPASPVLSRARGVVVFSESGFSLSGAQARVLGGDMRVEGGMRAAPAAAGAAGAEALTQFRAQGVATAEGLRQARELGFLSRLAQNASGSAAYVATLGFRRGVAELSISSNLQGLGLNLPQPLNKSADAALPLRYENTLVRESLQPGPNGQPRLQDQLLLDLGRVASIAYVRDLSSGPEARVIRGGIGVGLAAGESAPMPEDGVVANINLASVDLDAWEALLSGAAGTSVAGGTASAAAAGPSAALGYLPTSMAIRAKELSFEGRQLHNVVIGGSRDGLTWRANLDATELNGYVEYRQPSGAGAGRVYARLARLNIAQGAANDMEALLDEQPANIPALDVVVEDMELRGKKLGRVEIDAVNRGAGAVVRDGGVREWRLNKLNVTLPEAVFTATGNWAAINAQGVAPGGPRPGPRNAHEQRRTVMNFRLDISDSGDLLGRFGTKGVIRSGKGRLEGQVAWAGSPLSLDYPSMSGQFNVNVENGQFLKADPGLAKLLGVLSLQSLPRRLTLDFRDVFSEGFAFDFIRGDVKIDHGIASTNNLQMKGVNAAVLMDGRADIAKETQDIKVVVVPEINAGTASLVATVINPAVGLGSFLAQLFLRRPLIQAATQEFHIDGTWADPKITKVERQPATDGKTGTPP</sequence>
<dbReference type="EMBL" id="JALGBI010000003">
    <property type="protein sequence ID" value="MCJ0765830.1"/>
    <property type="molecule type" value="Genomic_DNA"/>
</dbReference>
<evidence type="ECO:0000256" key="1">
    <source>
        <dbReference type="SAM" id="Phobius"/>
    </source>
</evidence>
<dbReference type="PANTHER" id="PTHR38690">
    <property type="entry name" value="PROTEASE-RELATED"/>
    <property type="match status" value="1"/>
</dbReference>
<dbReference type="InterPro" id="IPR011836">
    <property type="entry name" value="YhdP"/>
</dbReference>
<feature type="domain" description="YhdP central" evidence="2">
    <location>
        <begin position="20"/>
        <end position="1373"/>
    </location>
</feature>
<reference evidence="3" key="1">
    <citation type="submission" date="2022-03" db="EMBL/GenBank/DDBJ databases">
        <authorList>
            <person name="Woo C.Y."/>
        </authorList>
    </citation>
    <scope>NUCLEOTIDE SEQUENCE</scope>
    <source>
        <strain evidence="3">CYS-02</strain>
    </source>
</reference>
<dbReference type="Pfam" id="PF13116">
    <property type="entry name" value="YhdP"/>
    <property type="match status" value="1"/>
</dbReference>
<dbReference type="NCBIfam" id="TIGR02099">
    <property type="entry name" value="YhdP family protein"/>
    <property type="match status" value="1"/>
</dbReference>
<evidence type="ECO:0000313" key="3">
    <source>
        <dbReference type="EMBL" id="MCJ0765830.1"/>
    </source>
</evidence>
<evidence type="ECO:0000259" key="2">
    <source>
        <dbReference type="Pfam" id="PF13116"/>
    </source>
</evidence>
<dbReference type="PANTHER" id="PTHR38690:SF1">
    <property type="entry name" value="PROTEASE"/>
    <property type="match status" value="1"/>
</dbReference>